<feature type="non-terminal residue" evidence="4">
    <location>
        <position position="908"/>
    </location>
</feature>
<organism evidence="4">
    <name type="scientific">hydrothermal vent metagenome</name>
    <dbReference type="NCBI Taxonomy" id="652676"/>
    <lineage>
        <taxon>unclassified sequences</taxon>
        <taxon>metagenomes</taxon>
        <taxon>ecological metagenomes</taxon>
    </lineage>
</organism>
<evidence type="ECO:0000259" key="3">
    <source>
        <dbReference type="Pfam" id="PF01841"/>
    </source>
</evidence>
<keyword evidence="2" id="KW-0812">Transmembrane</keyword>
<dbReference type="SUPFAM" id="SSF54001">
    <property type="entry name" value="Cysteine proteinases"/>
    <property type="match status" value="1"/>
</dbReference>
<dbReference type="AlphaFoldDB" id="A0A3B0XPG0"/>
<reference evidence="4" key="1">
    <citation type="submission" date="2018-06" db="EMBL/GenBank/DDBJ databases">
        <authorList>
            <person name="Zhirakovskaya E."/>
        </authorList>
    </citation>
    <scope>NUCLEOTIDE SEQUENCE</scope>
</reference>
<evidence type="ECO:0000256" key="2">
    <source>
        <dbReference type="SAM" id="Phobius"/>
    </source>
</evidence>
<feature type="region of interest" description="Disordered" evidence="1">
    <location>
        <begin position="205"/>
        <end position="229"/>
    </location>
</feature>
<dbReference type="InterPro" id="IPR038765">
    <property type="entry name" value="Papain-like_cys_pep_sf"/>
</dbReference>
<evidence type="ECO:0000313" key="4">
    <source>
        <dbReference type="EMBL" id="VAW63769.1"/>
    </source>
</evidence>
<protein>
    <recommendedName>
        <fullName evidence="3">Transglutaminase-like domain-containing protein</fullName>
    </recommendedName>
</protein>
<feature type="transmembrane region" description="Helical" evidence="2">
    <location>
        <begin position="20"/>
        <end position="40"/>
    </location>
</feature>
<accession>A0A3B0XPG0</accession>
<feature type="domain" description="Transglutaminase-like" evidence="3">
    <location>
        <begin position="287"/>
        <end position="421"/>
    </location>
</feature>
<keyword evidence="2" id="KW-1133">Transmembrane helix</keyword>
<name>A0A3B0XPG0_9ZZZZ</name>
<dbReference type="Pfam" id="PF01841">
    <property type="entry name" value="Transglut_core"/>
    <property type="match status" value="1"/>
</dbReference>
<sequence length="908" mass="98803">MDNNILSTIRTSKGFSRSIVMLITLALLGVMLERTIYYTLNESGIIEDENIAERVKRMAPLEARKLGLTNQAKYTDRPLSDESKFSNTVQNIKEKLAALDDPYKIPDIEKIADQLSDMRQQLDALNTKVNAAFVKTLEHIEQYNLPELIIQRHTDAVAQYNEKFRILKHKLLAIELAQTSDAKKAKLTEAKNWLSEQKFKRSQQAFDPNNMPFKSAQPNPGNKPKLSNESFTSNGYFSSPNVQLAALGDFTFSNLPGANNPAFLAATDEVLLSQPIKDQAALLNYDPVKIYHWVRNNIEWQPTWGAVQNAELTLDAKRGNAMDIASLTIALFRASQIPARYVHGTIEIPEAEFRNWAGGFSSIEAAVNYSASGGIPTGAVVSGGKIDSVQIEHIWVEIAADYFPSRAAKNIDADSWLQIDPSFKQYDYLQGLDVVQISGIDTAQLAQDVLNSGTVNEQEGWVTGFDPTIIQAAQAQAQTALTDHINNNLTNPTVGDVIGGRKTIIQQYPDLPDSLANNIIASGVRYDKLPASLQQSVSYTFVQNASSQFNTPASFAWSTVNNEKVTLSFKPATDADNQALQSLLPDNITDINQLPTSIPAYLIKVIPELKVNGILKLTGSPMNLGNELVFKTNIIHPGRSSQINYTYKIPAGSYVSVNTIAGNVSPAKLTTLQTRLNQTKTLLESNDPAQIQSLTREDILGDMFYTGTLGYFAQLIGFNQIGALQAKAQYYLSAGYGTFGYEPKVDYLFGLASGISAGGVALDIPTNVVIASNSNNQQEKINFKLQAGIINSALEHATPEQLFNTDPANPPNAFSAVKGLQIAAAEGQRIYQITQANVSSVMPNINLDAGSEAEIQQAVSVGKEVIVHTDPVSVPGYTGAGYIIFDPVTGDGAYKIGGGLNGGFMVGS</sequence>
<dbReference type="InterPro" id="IPR002931">
    <property type="entry name" value="Transglutaminase-like"/>
</dbReference>
<dbReference type="Gene3D" id="3.10.620.30">
    <property type="match status" value="1"/>
</dbReference>
<proteinExistence type="predicted"/>
<feature type="compositionally biased region" description="Polar residues" evidence="1">
    <location>
        <begin position="216"/>
        <end position="229"/>
    </location>
</feature>
<gene>
    <name evidence="4" type="ORF">MNBD_GAMMA09-3663</name>
</gene>
<evidence type="ECO:0000256" key="1">
    <source>
        <dbReference type="SAM" id="MobiDB-lite"/>
    </source>
</evidence>
<keyword evidence="2" id="KW-0472">Membrane</keyword>
<dbReference type="EMBL" id="UOFI01000047">
    <property type="protein sequence ID" value="VAW63769.1"/>
    <property type="molecule type" value="Genomic_DNA"/>
</dbReference>